<gene>
    <name evidence="2" type="ORF">EKK97_06820</name>
</gene>
<name>A0A6I6SLB4_9GAMM</name>
<evidence type="ECO:0000259" key="1">
    <source>
        <dbReference type="Pfam" id="PF01408"/>
    </source>
</evidence>
<protein>
    <submittedName>
        <fullName evidence="2">Gfo/Idh/MocA family oxidoreductase</fullName>
    </submittedName>
</protein>
<feature type="domain" description="Gfo/Idh/MocA-like oxidoreductase N-terminal" evidence="1">
    <location>
        <begin position="4"/>
        <end position="114"/>
    </location>
</feature>
<dbReference type="AlphaFoldDB" id="A0A6I6SLB4"/>
<evidence type="ECO:0000313" key="3">
    <source>
        <dbReference type="Proteomes" id="UP000464013"/>
    </source>
</evidence>
<sequence length="308" mass="34160">MSVINIGLVGVGKIVSDQHLPALAGSRDYELVATADPHARHAPVPGYAALGEMLEAHPELEAVAICTPTHLRYSQARIALEQGRSVLLEKPPGATLSEVEDLVELAERQGCTLFAAWHSRFAPAVAEAREWLRNKAITRVEIDWREDVRVWHPGQAWIWEPTGMGVFDPGINALSIATEILPRAFFLRDARLWVPSNCQAPIAAALTFTDTEGTPIVADFDFRQPSPPIWSIHVETEAGRLSLLRGGCRLELDGQCLLDAEEREYPGLYARFAELIRQRRSDVDLAPLRHVADACLAAWREPTEPFIE</sequence>
<dbReference type="PANTHER" id="PTHR43818:SF7">
    <property type="entry name" value="DEHYDROGENASE"/>
    <property type="match status" value="1"/>
</dbReference>
<dbReference type="InterPro" id="IPR050463">
    <property type="entry name" value="Gfo/Idh/MocA_oxidrdct_glycsds"/>
</dbReference>
<dbReference type="Pfam" id="PF01408">
    <property type="entry name" value="GFO_IDH_MocA"/>
    <property type="match status" value="1"/>
</dbReference>
<dbReference type="Gene3D" id="3.30.360.10">
    <property type="entry name" value="Dihydrodipicolinate Reductase, domain 2"/>
    <property type="match status" value="1"/>
</dbReference>
<dbReference type="GO" id="GO:0000166">
    <property type="term" value="F:nucleotide binding"/>
    <property type="evidence" value="ECO:0007669"/>
    <property type="project" value="InterPro"/>
</dbReference>
<dbReference type="Proteomes" id="UP000464013">
    <property type="component" value="Chromosome"/>
</dbReference>
<dbReference type="OrthoDB" id="9813657at2"/>
<dbReference type="EMBL" id="CP035042">
    <property type="protein sequence ID" value="QHC49386.1"/>
    <property type="molecule type" value="Genomic_DNA"/>
</dbReference>
<reference evidence="2 3" key="1">
    <citation type="submission" date="2019-01" db="EMBL/GenBank/DDBJ databases">
        <title>Complete genome of a denitifying bacterium Halomons sp. BC-M4-5.</title>
        <authorList>
            <person name="Wang L."/>
            <person name="Shao Z."/>
        </authorList>
    </citation>
    <scope>NUCLEOTIDE SEQUENCE [LARGE SCALE GENOMIC DNA]</scope>
    <source>
        <strain evidence="2 3">BC-M4-5</strain>
    </source>
</reference>
<keyword evidence="3" id="KW-1185">Reference proteome</keyword>
<evidence type="ECO:0000313" key="2">
    <source>
        <dbReference type="EMBL" id="QHC49386.1"/>
    </source>
</evidence>
<dbReference type="SUPFAM" id="SSF51735">
    <property type="entry name" value="NAD(P)-binding Rossmann-fold domains"/>
    <property type="match status" value="1"/>
</dbReference>
<dbReference type="RefSeq" id="WP_159550585.1">
    <property type="nucleotide sequence ID" value="NZ_CP035042.1"/>
</dbReference>
<dbReference type="KEGG" id="htx:EKK97_06820"/>
<dbReference type="PANTHER" id="PTHR43818">
    <property type="entry name" value="BCDNA.GH03377"/>
    <property type="match status" value="1"/>
</dbReference>
<dbReference type="InterPro" id="IPR036291">
    <property type="entry name" value="NAD(P)-bd_dom_sf"/>
</dbReference>
<dbReference type="Gene3D" id="3.40.50.720">
    <property type="entry name" value="NAD(P)-binding Rossmann-like Domain"/>
    <property type="match status" value="1"/>
</dbReference>
<accession>A0A6I6SLB4</accession>
<organism evidence="2 3">
    <name type="scientific">Billgrantia tianxiuensis</name>
    <dbReference type="NCBI Taxonomy" id="2497861"/>
    <lineage>
        <taxon>Bacteria</taxon>
        <taxon>Pseudomonadati</taxon>
        <taxon>Pseudomonadota</taxon>
        <taxon>Gammaproteobacteria</taxon>
        <taxon>Oceanospirillales</taxon>
        <taxon>Halomonadaceae</taxon>
        <taxon>Billgrantia</taxon>
    </lineage>
</organism>
<proteinExistence type="predicted"/>
<dbReference type="InterPro" id="IPR000683">
    <property type="entry name" value="Gfo/Idh/MocA-like_OxRdtase_N"/>
</dbReference>